<dbReference type="InterPro" id="IPR020781">
    <property type="entry name" value="ATPase_OSCP/d_CS"/>
</dbReference>
<keyword evidence="8" id="KW-0997">Cell inner membrane</keyword>
<evidence type="ECO:0000256" key="3">
    <source>
        <dbReference type="ARBA" id="ARBA00022781"/>
    </source>
</evidence>
<dbReference type="EMBL" id="CP003989">
    <property type="protein sequence ID" value="AGA35341.1"/>
    <property type="molecule type" value="Genomic_DNA"/>
</dbReference>
<dbReference type="PROSITE" id="PS00389">
    <property type="entry name" value="ATPASE_DELTA"/>
    <property type="match status" value="1"/>
</dbReference>
<evidence type="ECO:0000256" key="8">
    <source>
        <dbReference type="HAMAP-Rule" id="MF_01416"/>
    </source>
</evidence>
<dbReference type="Proteomes" id="UP000010809">
    <property type="component" value="Chromosome"/>
</dbReference>
<dbReference type="GO" id="GO:0016787">
    <property type="term" value="F:hydrolase activity"/>
    <property type="evidence" value="ECO:0007669"/>
    <property type="project" value="UniProtKB-KW"/>
</dbReference>
<organism evidence="9 10">
    <name type="scientific">Thioalkalivibrio nitratireducens (strain DSM 14787 / UNIQEM 213 / ALEN2)</name>
    <dbReference type="NCBI Taxonomy" id="1255043"/>
    <lineage>
        <taxon>Bacteria</taxon>
        <taxon>Pseudomonadati</taxon>
        <taxon>Pseudomonadota</taxon>
        <taxon>Gammaproteobacteria</taxon>
        <taxon>Chromatiales</taxon>
        <taxon>Ectothiorhodospiraceae</taxon>
        <taxon>Thioalkalivibrio</taxon>
    </lineage>
</organism>
<dbReference type="AlphaFoldDB" id="L0E3T8"/>
<keyword evidence="4 8" id="KW-0406">Ion transport</keyword>
<proteinExistence type="inferred from homology"/>
<keyword evidence="5 8" id="KW-0472">Membrane</keyword>
<dbReference type="STRING" id="1255043.TVNIR_3713"/>
<keyword evidence="8" id="KW-1003">Cell membrane</keyword>
<accession>L0E3T8</accession>
<dbReference type="KEGG" id="tni:TVNIR_3713"/>
<gene>
    <name evidence="9" type="primary">atpH [H]</name>
    <name evidence="8" type="synonym">atpH</name>
    <name evidence="9" type="ordered locus">TVNIR_3713</name>
</gene>
<dbReference type="InterPro" id="IPR026015">
    <property type="entry name" value="ATP_synth_OSCP/delta_N_sf"/>
</dbReference>
<dbReference type="PATRIC" id="fig|1255043.3.peg.3747"/>
<dbReference type="InterPro" id="IPR000711">
    <property type="entry name" value="ATPase_OSCP/dsu"/>
</dbReference>
<keyword evidence="3 8" id="KW-0375">Hydrogen ion transport</keyword>
<evidence type="ECO:0000256" key="6">
    <source>
        <dbReference type="ARBA" id="ARBA00023196"/>
    </source>
</evidence>
<keyword evidence="9" id="KW-0378">Hydrolase</keyword>
<evidence type="ECO:0000256" key="7">
    <source>
        <dbReference type="ARBA" id="ARBA00023310"/>
    </source>
</evidence>
<keyword evidence="10" id="KW-1185">Reference proteome</keyword>
<protein>
    <recommendedName>
        <fullName evidence="8">ATP synthase subunit delta</fullName>
    </recommendedName>
    <alternativeName>
        <fullName evidence="8">ATP synthase F(1) sector subunit delta</fullName>
    </alternativeName>
    <alternativeName>
        <fullName evidence="8">F-type ATPase subunit delta</fullName>
        <shortName evidence="8">F-ATPase subunit delta</shortName>
    </alternativeName>
</protein>
<evidence type="ECO:0000256" key="1">
    <source>
        <dbReference type="ARBA" id="ARBA00004370"/>
    </source>
</evidence>
<dbReference type="eggNOG" id="COG0712">
    <property type="taxonomic scope" value="Bacteria"/>
</dbReference>
<evidence type="ECO:0000256" key="4">
    <source>
        <dbReference type="ARBA" id="ARBA00023065"/>
    </source>
</evidence>
<keyword evidence="7 8" id="KW-0066">ATP synthesis</keyword>
<dbReference type="PRINTS" id="PR00125">
    <property type="entry name" value="ATPASEDELTA"/>
</dbReference>
<dbReference type="HOGENOM" id="CLU_085114_3_0_6"/>
<sequence length="178" mass="19411">MSDMTPVARPYARAAFELAQSRDALQAWDDELALLAAIAEDERVHSVLADPRVERGVKAQLMLDIADGQLSPEVQNFLRLLAERGRLAALPSARAQFAALKAETEKKVVAQVVSYRKVTQAQEKQILDALRERLGCEVELDCSVDASLLGGVVVRAGDLVIDGSVRGQLNRLAVHLSR</sequence>
<dbReference type="RefSeq" id="WP_015260433.1">
    <property type="nucleotide sequence ID" value="NC_019902.2"/>
</dbReference>
<evidence type="ECO:0000256" key="5">
    <source>
        <dbReference type="ARBA" id="ARBA00023136"/>
    </source>
</evidence>
<dbReference type="Pfam" id="PF00213">
    <property type="entry name" value="OSCP"/>
    <property type="match status" value="1"/>
</dbReference>
<dbReference type="NCBIfam" id="NF004402">
    <property type="entry name" value="PRK05758.2-2"/>
    <property type="match status" value="1"/>
</dbReference>
<evidence type="ECO:0000313" key="10">
    <source>
        <dbReference type="Proteomes" id="UP000010809"/>
    </source>
</evidence>
<keyword evidence="2 8" id="KW-0813">Transport</keyword>
<dbReference type="HAMAP" id="MF_01416">
    <property type="entry name" value="ATP_synth_delta_bact"/>
    <property type="match status" value="1"/>
</dbReference>
<dbReference type="SUPFAM" id="SSF47928">
    <property type="entry name" value="N-terminal domain of the delta subunit of the F1F0-ATP synthase"/>
    <property type="match status" value="1"/>
</dbReference>
<dbReference type="NCBIfam" id="TIGR01145">
    <property type="entry name" value="ATP_synt_delta"/>
    <property type="match status" value="1"/>
</dbReference>
<dbReference type="Gene3D" id="1.10.520.20">
    <property type="entry name" value="N-terminal domain of the delta subunit of the F1F0-ATP synthase"/>
    <property type="match status" value="1"/>
</dbReference>
<dbReference type="GO" id="GO:0046933">
    <property type="term" value="F:proton-transporting ATP synthase activity, rotational mechanism"/>
    <property type="evidence" value="ECO:0007669"/>
    <property type="project" value="UniProtKB-UniRule"/>
</dbReference>
<comment type="subcellular location">
    <subcellularLocation>
        <location evidence="8">Cell inner membrane</location>
        <topology evidence="8">Peripheral membrane protein</topology>
    </subcellularLocation>
    <subcellularLocation>
        <location evidence="1">Membrane</location>
    </subcellularLocation>
</comment>
<comment type="similarity">
    <text evidence="8">Belongs to the ATPase delta chain family.</text>
</comment>
<name>L0E3T8_THIND</name>
<comment type="subunit">
    <text evidence="8">F-type ATPases have 2 components, F(1) - the catalytic core - and F(0) - the membrane proton channel. F(1) has five subunits: alpha(3), beta(3), gamma(1), delta(1), epsilon(1). F(0) has three main subunits: a(1), b(2) and c(10-14). The alpha and beta chains form an alternating ring which encloses part of the gamma chain. F(1) is attached to F(0) by a central stalk formed by the gamma and epsilon chains, while a peripheral stalk is formed by the delta and b chains.</text>
</comment>
<dbReference type="GO" id="GO:0005886">
    <property type="term" value="C:plasma membrane"/>
    <property type="evidence" value="ECO:0007669"/>
    <property type="project" value="UniProtKB-SubCell"/>
</dbReference>
<evidence type="ECO:0000313" key="9">
    <source>
        <dbReference type="EMBL" id="AGA35341.1"/>
    </source>
</evidence>
<comment type="function">
    <text evidence="8">F(1)F(0) ATP synthase produces ATP from ADP in the presence of a proton or sodium gradient. F-type ATPases consist of two structural domains, F(1) containing the extramembraneous catalytic core and F(0) containing the membrane proton channel, linked together by a central stalk and a peripheral stalk. During catalysis, ATP synthesis in the catalytic domain of F(1) is coupled via a rotary mechanism of the central stalk subunits to proton translocation.</text>
</comment>
<dbReference type="OrthoDB" id="9816221at2"/>
<evidence type="ECO:0000256" key="2">
    <source>
        <dbReference type="ARBA" id="ARBA00022448"/>
    </source>
</evidence>
<dbReference type="GO" id="GO:0045259">
    <property type="term" value="C:proton-transporting ATP synthase complex"/>
    <property type="evidence" value="ECO:0007669"/>
    <property type="project" value="UniProtKB-KW"/>
</dbReference>
<dbReference type="PANTHER" id="PTHR11910">
    <property type="entry name" value="ATP SYNTHASE DELTA CHAIN"/>
    <property type="match status" value="1"/>
</dbReference>
<reference evidence="9" key="1">
    <citation type="submission" date="2015-12" db="EMBL/GenBank/DDBJ databases">
        <authorList>
            <person name="Tikhonova T.V."/>
            <person name="Pavlov A.R."/>
            <person name="Beletsky A.V."/>
            <person name="Mardanov A.V."/>
            <person name="Sorokin D.Y."/>
            <person name="Ravin N.V."/>
            <person name="Popov V.O."/>
        </authorList>
    </citation>
    <scope>NUCLEOTIDE SEQUENCE</scope>
    <source>
        <strain evidence="9">DSM 14787</strain>
    </source>
</reference>
<keyword evidence="6 8" id="KW-0139">CF(1)</keyword>
<comment type="function">
    <text evidence="8">This protein is part of the stalk that links CF(0) to CF(1). It either transmits conformational changes from CF(0) to CF(1) or is implicated in proton conduction.</text>
</comment>